<dbReference type="EC" id="2.6.1.16" evidence="2"/>
<dbReference type="InterPro" id="IPR029055">
    <property type="entry name" value="Ntn_hydrolases_N"/>
</dbReference>
<name>A0A1G8E2B9_9BURK</name>
<dbReference type="GO" id="GO:0005829">
    <property type="term" value="C:cytosol"/>
    <property type="evidence" value="ECO:0007669"/>
    <property type="project" value="TreeGrafter"/>
</dbReference>
<dbReference type="AlphaFoldDB" id="A0A1G8E2B9"/>
<keyword evidence="5 9" id="KW-0808">Transferase</keyword>
<evidence type="ECO:0000256" key="1">
    <source>
        <dbReference type="ARBA" id="ARBA00001031"/>
    </source>
</evidence>
<evidence type="ECO:0000256" key="2">
    <source>
        <dbReference type="ARBA" id="ARBA00012916"/>
    </source>
</evidence>
<dbReference type="PANTHER" id="PTHR10937:SF0">
    <property type="entry name" value="GLUTAMINE--FRUCTOSE-6-PHOSPHATE TRANSAMINASE (ISOMERIZING)"/>
    <property type="match status" value="1"/>
</dbReference>
<dbReference type="Pfam" id="PF13522">
    <property type="entry name" value="GATase_6"/>
    <property type="match status" value="1"/>
</dbReference>
<organism evidence="9 10">
    <name type="scientific">Paraburkholderia phenazinium</name>
    <dbReference type="NCBI Taxonomy" id="60549"/>
    <lineage>
        <taxon>Bacteria</taxon>
        <taxon>Pseudomonadati</taxon>
        <taxon>Pseudomonadota</taxon>
        <taxon>Betaproteobacteria</taxon>
        <taxon>Burkholderiales</taxon>
        <taxon>Burkholderiaceae</taxon>
        <taxon>Paraburkholderia</taxon>
    </lineage>
</organism>
<dbReference type="FunFam" id="3.60.20.10:FF:000006">
    <property type="entry name" value="Glutamine--fructose-6-phosphate aminotransferase [isomerizing]"/>
    <property type="match status" value="1"/>
</dbReference>
<dbReference type="GO" id="GO:0006047">
    <property type="term" value="P:UDP-N-acetylglucosamine metabolic process"/>
    <property type="evidence" value="ECO:0007669"/>
    <property type="project" value="TreeGrafter"/>
</dbReference>
<evidence type="ECO:0000256" key="7">
    <source>
        <dbReference type="ARBA" id="ARBA00022962"/>
    </source>
</evidence>
<keyword evidence="6" id="KW-0677">Repeat</keyword>
<comment type="catalytic activity">
    <reaction evidence="1">
        <text>D-fructose 6-phosphate + L-glutamine = D-glucosamine 6-phosphate + L-glutamate</text>
        <dbReference type="Rhea" id="RHEA:13237"/>
        <dbReference type="ChEBI" id="CHEBI:29985"/>
        <dbReference type="ChEBI" id="CHEBI:58359"/>
        <dbReference type="ChEBI" id="CHEBI:58725"/>
        <dbReference type="ChEBI" id="CHEBI:61527"/>
        <dbReference type="EC" id="2.6.1.16"/>
    </reaction>
</comment>
<dbReference type="Proteomes" id="UP000199706">
    <property type="component" value="Unassembled WGS sequence"/>
</dbReference>
<evidence type="ECO:0000256" key="3">
    <source>
        <dbReference type="ARBA" id="ARBA00016090"/>
    </source>
</evidence>
<reference evidence="9 10" key="1">
    <citation type="submission" date="2016-10" db="EMBL/GenBank/DDBJ databases">
        <authorList>
            <person name="de Groot N.N."/>
        </authorList>
    </citation>
    <scope>NUCLEOTIDE SEQUENCE [LARGE SCALE GENOMIC DNA]</scope>
    <source>
        <strain evidence="9 10">LMG 2247</strain>
    </source>
</reference>
<evidence type="ECO:0000256" key="6">
    <source>
        <dbReference type="ARBA" id="ARBA00022737"/>
    </source>
</evidence>
<dbReference type="Gene3D" id="3.60.20.10">
    <property type="entry name" value="Glutamine Phosphoribosylpyrophosphate, subunit 1, domain 1"/>
    <property type="match status" value="1"/>
</dbReference>
<dbReference type="GO" id="GO:0004360">
    <property type="term" value="F:glutamine-fructose-6-phosphate transaminase (isomerizing) activity"/>
    <property type="evidence" value="ECO:0007669"/>
    <property type="project" value="UniProtKB-EC"/>
</dbReference>
<feature type="non-terminal residue" evidence="9">
    <location>
        <position position="190"/>
    </location>
</feature>
<dbReference type="SUPFAM" id="SSF56235">
    <property type="entry name" value="N-terminal nucleophile aminohydrolases (Ntn hydrolases)"/>
    <property type="match status" value="1"/>
</dbReference>
<evidence type="ECO:0000313" key="9">
    <source>
        <dbReference type="EMBL" id="SDH64073.1"/>
    </source>
</evidence>
<evidence type="ECO:0000259" key="8">
    <source>
        <dbReference type="PROSITE" id="PS51278"/>
    </source>
</evidence>
<keyword evidence="7" id="KW-0315">Glutamine amidotransferase</keyword>
<evidence type="ECO:0000256" key="4">
    <source>
        <dbReference type="ARBA" id="ARBA00022576"/>
    </source>
</evidence>
<dbReference type="GO" id="GO:0006487">
    <property type="term" value="P:protein N-linked glycosylation"/>
    <property type="evidence" value="ECO:0007669"/>
    <property type="project" value="TreeGrafter"/>
</dbReference>
<dbReference type="CDD" id="cd00714">
    <property type="entry name" value="GFAT"/>
    <property type="match status" value="1"/>
</dbReference>
<protein>
    <recommendedName>
        <fullName evidence="3">Glutamine--fructose-6-phosphate aminotransferase [isomerizing]</fullName>
        <ecNumber evidence="2">2.6.1.16</ecNumber>
    </recommendedName>
</protein>
<evidence type="ECO:0000256" key="5">
    <source>
        <dbReference type="ARBA" id="ARBA00022679"/>
    </source>
</evidence>
<proteinExistence type="predicted"/>
<accession>A0A1G8E2B9</accession>
<dbReference type="GO" id="GO:0006002">
    <property type="term" value="P:fructose 6-phosphate metabolic process"/>
    <property type="evidence" value="ECO:0007669"/>
    <property type="project" value="TreeGrafter"/>
</dbReference>
<gene>
    <name evidence="9" type="ORF">SAMN05216466_111249</name>
</gene>
<dbReference type="InterPro" id="IPR047084">
    <property type="entry name" value="GFAT_N"/>
</dbReference>
<evidence type="ECO:0000313" key="10">
    <source>
        <dbReference type="Proteomes" id="UP000199706"/>
    </source>
</evidence>
<dbReference type="PANTHER" id="PTHR10937">
    <property type="entry name" value="GLUCOSAMINE--FRUCTOSE-6-PHOSPHATE AMINOTRANSFERASE, ISOMERIZING"/>
    <property type="match status" value="1"/>
</dbReference>
<sequence>MCGIVGAVAQRNIVPVLIEGLRRLEYRGYDSCGVAVLANGEPQRARSVARVADLDEQVRESHLEGTTGIAHTRWATHGAPVTDNAHPIFSSNALALVHNGIIENYETLRETLRGKGYEFVSQTDTEVIAHLVHSLYQGDLFAAVRAAVKQLHGAYAIAVLHKDQPHTVVGARQGSPLVVGLGQGENFLAS</sequence>
<dbReference type="InterPro" id="IPR017932">
    <property type="entry name" value="GATase_2_dom"/>
</dbReference>
<dbReference type="RefSeq" id="WP_176860773.1">
    <property type="nucleotide sequence ID" value="NZ_FNCJ01000011.1"/>
</dbReference>
<dbReference type="EMBL" id="FNCJ01000011">
    <property type="protein sequence ID" value="SDH64073.1"/>
    <property type="molecule type" value="Genomic_DNA"/>
</dbReference>
<feature type="domain" description="Glutamine amidotransferase type-2" evidence="8">
    <location>
        <begin position="2"/>
        <end position="190"/>
    </location>
</feature>
<dbReference type="PROSITE" id="PS51278">
    <property type="entry name" value="GATASE_TYPE_2"/>
    <property type="match status" value="1"/>
</dbReference>
<keyword evidence="4 9" id="KW-0032">Aminotransferase</keyword>